<evidence type="ECO:0000313" key="1">
    <source>
        <dbReference type="EMBL" id="WMV36821.1"/>
    </source>
</evidence>
<protein>
    <submittedName>
        <fullName evidence="1">Uncharacterized protein</fullName>
    </submittedName>
</protein>
<accession>A0AAF0RDM9</accession>
<organism evidence="1 2">
    <name type="scientific">Solanum verrucosum</name>
    <dbReference type="NCBI Taxonomy" id="315347"/>
    <lineage>
        <taxon>Eukaryota</taxon>
        <taxon>Viridiplantae</taxon>
        <taxon>Streptophyta</taxon>
        <taxon>Embryophyta</taxon>
        <taxon>Tracheophyta</taxon>
        <taxon>Spermatophyta</taxon>
        <taxon>Magnoliopsida</taxon>
        <taxon>eudicotyledons</taxon>
        <taxon>Gunneridae</taxon>
        <taxon>Pentapetalae</taxon>
        <taxon>asterids</taxon>
        <taxon>lamiids</taxon>
        <taxon>Solanales</taxon>
        <taxon>Solanaceae</taxon>
        <taxon>Solanoideae</taxon>
        <taxon>Solaneae</taxon>
        <taxon>Solanum</taxon>
    </lineage>
</organism>
<keyword evidence="2" id="KW-1185">Reference proteome</keyword>
<gene>
    <name evidence="1" type="ORF">MTR67_030206</name>
</gene>
<dbReference type="EMBL" id="CP133618">
    <property type="protein sequence ID" value="WMV36821.1"/>
    <property type="molecule type" value="Genomic_DNA"/>
</dbReference>
<name>A0AAF0RDM9_SOLVR</name>
<dbReference type="AlphaFoldDB" id="A0AAF0RDM9"/>
<sequence>MDVKPKQCLDPALVEFKEMVLRKFVEASAKGEICVFCYQGRLCVPNIDDLREHILTEAYSSRYSIHPGAT</sequence>
<evidence type="ECO:0000313" key="2">
    <source>
        <dbReference type="Proteomes" id="UP001234989"/>
    </source>
</evidence>
<dbReference type="Proteomes" id="UP001234989">
    <property type="component" value="Chromosome 7"/>
</dbReference>
<reference evidence="1" key="1">
    <citation type="submission" date="2023-08" db="EMBL/GenBank/DDBJ databases">
        <title>A de novo genome assembly of Solanum verrucosum Schlechtendal, a Mexican diploid species geographically isolated from the other diploid A-genome species in potato relatives.</title>
        <authorList>
            <person name="Hosaka K."/>
        </authorList>
    </citation>
    <scope>NUCLEOTIDE SEQUENCE</scope>
    <source>
        <tissue evidence="1">Young leaves</tissue>
    </source>
</reference>
<proteinExistence type="predicted"/>